<dbReference type="InterPro" id="IPR051599">
    <property type="entry name" value="Cell_Envelope_Assoc"/>
</dbReference>
<protein>
    <recommendedName>
        <fullName evidence="1">DUF218 domain-containing protein</fullName>
    </recommendedName>
</protein>
<accession>A0A9W9X5H1</accession>
<dbReference type="Gene3D" id="3.40.50.620">
    <property type="entry name" value="HUPs"/>
    <property type="match status" value="1"/>
</dbReference>
<dbReference type="Gene3D" id="1.10.3620.10">
    <property type="entry name" value="YdcF like domain"/>
    <property type="match status" value="1"/>
</dbReference>
<dbReference type="GO" id="GO:0005886">
    <property type="term" value="C:plasma membrane"/>
    <property type="evidence" value="ECO:0007669"/>
    <property type="project" value="TreeGrafter"/>
</dbReference>
<sequence length="286" mass="31673">MDGRLKDPNVACDGITTLDSSTIADINTLAAFLSNCELEDLSSVPSADCIVLCASQVLYGAEKIFDTLQARPGLAKCLVLCGGIGHSTNLLYSAVGQHPRYSRLFHSIQDLPEARVLEKILNEFFDRAAIEADGCRILIEEKSTNCGQNASESRQVLSQAGFSAPSTCIIAQDPTMMLRTKASFERVYQDAPFSVEFLSCPLLVPKLHISKAGVLEYQNKTIVPGMWTFDRFIELIMGEIPRLRDDEEGYGPRGRDFISHVDLPSEIEAAWSRLFDTFKDTKVLQR</sequence>
<dbReference type="PANTHER" id="PTHR30336">
    <property type="entry name" value="INNER MEMBRANE PROTEIN, PROBABLE PERMEASE"/>
    <property type="match status" value="1"/>
</dbReference>
<dbReference type="EMBL" id="JAPWDQ010000005">
    <property type="protein sequence ID" value="KAJ5484788.1"/>
    <property type="molecule type" value="Genomic_DNA"/>
</dbReference>
<evidence type="ECO:0000259" key="1">
    <source>
        <dbReference type="Pfam" id="PF02698"/>
    </source>
</evidence>
<comment type="caution">
    <text evidence="2">The sequence shown here is derived from an EMBL/GenBank/DDBJ whole genome shotgun (WGS) entry which is preliminary data.</text>
</comment>
<dbReference type="AlphaFoldDB" id="A0A9W9X5H1"/>
<gene>
    <name evidence="2" type="ORF">N7539_004776</name>
</gene>
<dbReference type="CDD" id="cd06259">
    <property type="entry name" value="YdcF-like"/>
    <property type="match status" value="1"/>
</dbReference>
<organism evidence="2 3">
    <name type="scientific">Penicillium diatomitis</name>
    <dbReference type="NCBI Taxonomy" id="2819901"/>
    <lineage>
        <taxon>Eukaryota</taxon>
        <taxon>Fungi</taxon>
        <taxon>Dikarya</taxon>
        <taxon>Ascomycota</taxon>
        <taxon>Pezizomycotina</taxon>
        <taxon>Eurotiomycetes</taxon>
        <taxon>Eurotiomycetidae</taxon>
        <taxon>Eurotiales</taxon>
        <taxon>Aspergillaceae</taxon>
        <taxon>Penicillium</taxon>
    </lineage>
</organism>
<name>A0A9W9X5H1_9EURO</name>
<dbReference type="Pfam" id="PF02698">
    <property type="entry name" value="DUF218"/>
    <property type="match status" value="1"/>
</dbReference>
<reference evidence="2" key="1">
    <citation type="submission" date="2022-12" db="EMBL/GenBank/DDBJ databases">
        <authorList>
            <person name="Petersen C."/>
        </authorList>
    </citation>
    <scope>NUCLEOTIDE SEQUENCE</scope>
    <source>
        <strain evidence="2">IBT 30728</strain>
    </source>
</reference>
<keyword evidence="3" id="KW-1185">Reference proteome</keyword>
<reference evidence="2" key="2">
    <citation type="journal article" date="2023" name="IMA Fungus">
        <title>Comparative genomic study of the Penicillium genus elucidates a diverse pangenome and 15 lateral gene transfer events.</title>
        <authorList>
            <person name="Petersen C."/>
            <person name="Sorensen T."/>
            <person name="Nielsen M.R."/>
            <person name="Sondergaard T.E."/>
            <person name="Sorensen J.L."/>
            <person name="Fitzpatrick D.A."/>
            <person name="Frisvad J.C."/>
            <person name="Nielsen K.L."/>
        </authorList>
    </citation>
    <scope>NUCLEOTIDE SEQUENCE</scope>
    <source>
        <strain evidence="2">IBT 30728</strain>
    </source>
</reference>
<dbReference type="GeneID" id="81624627"/>
<dbReference type="InterPro" id="IPR003848">
    <property type="entry name" value="DUF218"/>
</dbReference>
<dbReference type="PANTHER" id="PTHR30336:SF20">
    <property type="entry name" value="DUF218 DOMAIN-CONTAINING PROTEIN"/>
    <property type="match status" value="1"/>
</dbReference>
<evidence type="ECO:0000313" key="2">
    <source>
        <dbReference type="EMBL" id="KAJ5484788.1"/>
    </source>
</evidence>
<evidence type="ECO:0000313" key="3">
    <source>
        <dbReference type="Proteomes" id="UP001148312"/>
    </source>
</evidence>
<dbReference type="Proteomes" id="UP001148312">
    <property type="component" value="Unassembled WGS sequence"/>
</dbReference>
<dbReference type="InterPro" id="IPR014729">
    <property type="entry name" value="Rossmann-like_a/b/a_fold"/>
</dbReference>
<feature type="domain" description="DUF218" evidence="1">
    <location>
        <begin position="110"/>
        <end position="193"/>
    </location>
</feature>
<proteinExistence type="predicted"/>
<dbReference type="RefSeq" id="XP_056789572.1">
    <property type="nucleotide sequence ID" value="XM_056934378.1"/>
</dbReference>